<evidence type="ECO:0000313" key="2">
    <source>
        <dbReference type="EMBL" id="CAL1405922.1"/>
    </source>
</evidence>
<dbReference type="InterPro" id="IPR013078">
    <property type="entry name" value="His_Pase_superF_clade-1"/>
</dbReference>
<protein>
    <recommendedName>
        <fullName evidence="4">Phosphoglycerate mutase-like protein</fullName>
    </recommendedName>
</protein>
<accession>A0AAV2G6Z0</accession>
<reference evidence="2 3" key="1">
    <citation type="submission" date="2024-04" db="EMBL/GenBank/DDBJ databases">
        <authorList>
            <person name="Fracassetti M."/>
        </authorList>
    </citation>
    <scope>NUCLEOTIDE SEQUENCE [LARGE SCALE GENOMIC DNA]</scope>
</reference>
<dbReference type="Pfam" id="PF00300">
    <property type="entry name" value="His_Phos_1"/>
    <property type="match status" value="2"/>
</dbReference>
<dbReference type="InterPro" id="IPR050275">
    <property type="entry name" value="PGM_Phosphatase"/>
</dbReference>
<name>A0AAV2G6Z0_9ROSI</name>
<keyword evidence="3" id="KW-1185">Reference proteome</keyword>
<dbReference type="Gene3D" id="3.40.50.1240">
    <property type="entry name" value="Phosphoglycerate mutase-like"/>
    <property type="match status" value="1"/>
</dbReference>
<dbReference type="GO" id="GO:0016791">
    <property type="term" value="F:phosphatase activity"/>
    <property type="evidence" value="ECO:0007669"/>
    <property type="project" value="TreeGrafter"/>
</dbReference>
<evidence type="ECO:0000313" key="3">
    <source>
        <dbReference type="Proteomes" id="UP001497516"/>
    </source>
</evidence>
<dbReference type="GO" id="GO:0005737">
    <property type="term" value="C:cytoplasm"/>
    <property type="evidence" value="ECO:0007669"/>
    <property type="project" value="TreeGrafter"/>
</dbReference>
<comment type="similarity">
    <text evidence="1">Belongs to the phosphoglycerate mutase family.</text>
</comment>
<proteinExistence type="inferred from homology"/>
<dbReference type="SUPFAM" id="SSF53254">
    <property type="entry name" value="Phosphoglycerate mutase-like"/>
    <property type="match status" value="1"/>
</dbReference>
<dbReference type="InterPro" id="IPR029033">
    <property type="entry name" value="His_PPase_superfam"/>
</dbReference>
<dbReference type="PANTHER" id="PTHR48100">
    <property type="entry name" value="BROAD-SPECIFICITY PHOSPHATASE YOR283W-RELATED"/>
    <property type="match status" value="1"/>
</dbReference>
<dbReference type="AlphaFoldDB" id="A0AAV2G6Z0"/>
<dbReference type="EMBL" id="OZ034821">
    <property type="protein sequence ID" value="CAL1405922.1"/>
    <property type="molecule type" value="Genomic_DNA"/>
</dbReference>
<dbReference type="Proteomes" id="UP001497516">
    <property type="component" value="Chromosome 8"/>
</dbReference>
<evidence type="ECO:0008006" key="4">
    <source>
        <dbReference type="Google" id="ProtNLM"/>
    </source>
</evidence>
<organism evidence="2 3">
    <name type="scientific">Linum trigynum</name>
    <dbReference type="NCBI Taxonomy" id="586398"/>
    <lineage>
        <taxon>Eukaryota</taxon>
        <taxon>Viridiplantae</taxon>
        <taxon>Streptophyta</taxon>
        <taxon>Embryophyta</taxon>
        <taxon>Tracheophyta</taxon>
        <taxon>Spermatophyta</taxon>
        <taxon>Magnoliopsida</taxon>
        <taxon>eudicotyledons</taxon>
        <taxon>Gunneridae</taxon>
        <taxon>Pentapetalae</taxon>
        <taxon>rosids</taxon>
        <taxon>fabids</taxon>
        <taxon>Malpighiales</taxon>
        <taxon>Linaceae</taxon>
        <taxon>Linum</taxon>
    </lineage>
</organism>
<evidence type="ECO:0000256" key="1">
    <source>
        <dbReference type="ARBA" id="ARBA00038362"/>
    </source>
</evidence>
<sequence>MCDAAAQTHNVKILHLVRHAQGVHNVAGAQDHSALMSPQYFDANLSPLGSQQVRDLRNYVVSSGILAKIQLVVTSPLSRTIETAVKVFDRKLTNESVQNCGDAAAEMSDVNYPPILAYELCRERLGLHPCDKRRTVTEYRSLYPDVDFSLIESDDDVMWKPDARETFAEVAARGLKFMNWLWTRPEKEIAIVCHDRFLQYTLEALTTDCQPSLRAEVSTQFKNCELRSLITENERVVSCLGKFLPSDSAN</sequence>
<dbReference type="SMART" id="SM00855">
    <property type="entry name" value="PGAM"/>
    <property type="match status" value="1"/>
</dbReference>
<dbReference type="CDD" id="cd07067">
    <property type="entry name" value="HP_PGM_like"/>
    <property type="match status" value="1"/>
</dbReference>
<dbReference type="PANTHER" id="PTHR48100:SF64">
    <property type="entry name" value="PHOSPHOGLYCERATE MUTASE-LIKE PROTEIN"/>
    <property type="match status" value="1"/>
</dbReference>
<gene>
    <name evidence="2" type="ORF">LTRI10_LOCUS45681</name>
</gene>